<accession>A0A075WR38</accession>
<dbReference type="HOGENOM" id="CLU_114103_0_0_0"/>
<protein>
    <recommendedName>
        <fullName evidence="3">GTP-binding protein</fullName>
    </recommendedName>
</protein>
<dbReference type="InterPro" id="IPR025529">
    <property type="entry name" value="DUF4416"/>
</dbReference>
<evidence type="ECO:0000313" key="1">
    <source>
        <dbReference type="EMBL" id="AIH03415.1"/>
    </source>
</evidence>
<dbReference type="AlphaFoldDB" id="A0A075WR38"/>
<dbReference type="STRING" id="289377.HL41_00400"/>
<dbReference type="Proteomes" id="UP000028481">
    <property type="component" value="Chromosome"/>
</dbReference>
<evidence type="ECO:0008006" key="3">
    <source>
        <dbReference type="Google" id="ProtNLM"/>
    </source>
</evidence>
<dbReference type="KEGG" id="tcm:HL41_00400"/>
<dbReference type="Pfam" id="PF14385">
    <property type="entry name" value="DUF4416"/>
    <property type="match status" value="1"/>
</dbReference>
<sequence length="177" mass="20615">MSHPKEPAPVCFFIALTTQDFSIGEQALTPLTSELGGVIFSSEAFDFSSFTHYYEKEMGRNLKKRFYFFENLKSPDFLVELKHICYKIELSYTTEFGKRKVNLDPGYVELSKVVLSTFKDYAHRIYLGRGVFAEVTLIYKDKSFISLPWTYPDYQAFIPVFNQAREIYKGLKKRSLC</sequence>
<keyword evidence="2" id="KW-1185">Reference proteome</keyword>
<dbReference type="RefSeq" id="WP_038063073.1">
    <property type="nucleotide sequence ID" value="NZ_CP008796.1"/>
</dbReference>
<proteinExistence type="predicted"/>
<evidence type="ECO:0000313" key="2">
    <source>
        <dbReference type="Proteomes" id="UP000028481"/>
    </source>
</evidence>
<name>A0A075WR38_9BACT</name>
<dbReference type="PaxDb" id="289377-HL41_00400"/>
<dbReference type="EMBL" id="CP008796">
    <property type="protein sequence ID" value="AIH03415.1"/>
    <property type="molecule type" value="Genomic_DNA"/>
</dbReference>
<organism evidence="1 2">
    <name type="scientific">Thermodesulfobacterium commune DSM 2178</name>
    <dbReference type="NCBI Taxonomy" id="289377"/>
    <lineage>
        <taxon>Bacteria</taxon>
        <taxon>Pseudomonadati</taxon>
        <taxon>Thermodesulfobacteriota</taxon>
        <taxon>Thermodesulfobacteria</taxon>
        <taxon>Thermodesulfobacteriales</taxon>
        <taxon>Thermodesulfobacteriaceae</taxon>
        <taxon>Thermodesulfobacterium</taxon>
    </lineage>
</organism>
<reference evidence="1 2" key="1">
    <citation type="journal article" date="2015" name="Genome Announc.">
        <title>Genome Sequence of a Sulfate-Reducing Thermophilic Bacterium, Thermodesulfobacterium commune DSM 2178T (Phylum Thermodesulfobacteria).</title>
        <authorList>
            <person name="Bhatnagar S."/>
            <person name="Badger J.H."/>
            <person name="Madupu R."/>
            <person name="Khouri H.M."/>
            <person name="O'Connor E.M."/>
            <person name="Robb F.T."/>
            <person name="Ward N.L."/>
            <person name="Eisen J.A."/>
        </authorList>
    </citation>
    <scope>NUCLEOTIDE SEQUENCE [LARGE SCALE GENOMIC DNA]</scope>
    <source>
        <strain evidence="1 2">DSM 2178</strain>
    </source>
</reference>
<gene>
    <name evidence="1" type="ORF">HL41_00400</name>
</gene>
<dbReference type="OrthoDB" id="9788989at2"/>
<dbReference type="eggNOG" id="ENOG5032RQK">
    <property type="taxonomic scope" value="Bacteria"/>
</dbReference>